<dbReference type="InterPro" id="IPR000873">
    <property type="entry name" value="AMP-dep_synth/lig_dom"/>
</dbReference>
<dbReference type="GO" id="GO:0005524">
    <property type="term" value="F:ATP binding"/>
    <property type="evidence" value="ECO:0007669"/>
    <property type="project" value="UniProtKB-KW"/>
</dbReference>
<organism evidence="7 8">
    <name type="scientific">Coemansia erecta</name>
    <dbReference type="NCBI Taxonomy" id="147472"/>
    <lineage>
        <taxon>Eukaryota</taxon>
        <taxon>Fungi</taxon>
        <taxon>Fungi incertae sedis</taxon>
        <taxon>Zoopagomycota</taxon>
        <taxon>Kickxellomycotina</taxon>
        <taxon>Kickxellomycetes</taxon>
        <taxon>Kickxellales</taxon>
        <taxon>Kickxellaceae</taxon>
        <taxon>Coemansia</taxon>
    </lineage>
</organism>
<keyword evidence="2 7" id="KW-0436">Ligase</keyword>
<evidence type="ECO:0000259" key="6">
    <source>
        <dbReference type="Pfam" id="PF00501"/>
    </source>
</evidence>
<proteinExistence type="inferred from homology"/>
<evidence type="ECO:0000256" key="2">
    <source>
        <dbReference type="ARBA" id="ARBA00022598"/>
    </source>
</evidence>
<dbReference type="GO" id="GO:0005886">
    <property type="term" value="C:plasma membrane"/>
    <property type="evidence" value="ECO:0007669"/>
    <property type="project" value="TreeGrafter"/>
</dbReference>
<dbReference type="InterPro" id="IPR020845">
    <property type="entry name" value="AMP-binding_CS"/>
</dbReference>
<dbReference type="OrthoDB" id="1700726at2759"/>
<dbReference type="SUPFAM" id="SSF56801">
    <property type="entry name" value="Acetyl-CoA synthetase-like"/>
    <property type="match status" value="1"/>
</dbReference>
<dbReference type="GO" id="GO:0004467">
    <property type="term" value="F:long-chain fatty acid-CoA ligase activity"/>
    <property type="evidence" value="ECO:0007669"/>
    <property type="project" value="UniProtKB-EC"/>
</dbReference>
<evidence type="ECO:0000256" key="4">
    <source>
        <dbReference type="ARBA" id="ARBA00022840"/>
    </source>
</evidence>
<dbReference type="Pfam" id="PF00501">
    <property type="entry name" value="AMP-binding"/>
    <property type="match status" value="1"/>
</dbReference>
<sequence length="676" mass="73705">MLNTLYSLCMHGTGSTTETAVHRYPTAAKRGLTESAPPNVETVYDALLHRERLEPDKTTMGRRRVLSVSQRPHDATGRPWTYFRLGDYEWLTYREIKRYTAALGAGLAHLGLSAGGRVAIYAPTSREWTLCMLACYSQALQVVTAYDTLGAEGLLHAVNEGEARVVFVKADQLPTVLRIAERMPRVQTVVYYRDAYGMPAAAHAALAALRALKRRVLAMDEVHAYGVASPRDAVVAGRDDTALVMYTSGTTGPPKGVLIAHGGLLAVCGAIHELVPSTIDYGRDHVLSYLPLSHVLAFFVETYCVYSGIRIGYGTPRTLTEESMEPGGLGDLRALRPAVMLGVPQVWNAMRATVLRQVARRPWAVQRLFHGAVALKTWLVQRGLPTGLLDAVVFRRTRQATGGRLKIAITGGAPVNARVQRFIAAAVCPMLHGYGLSEASGLVAVQLPGDASVANVGPPVPSVEMKLVDAPDAGYYARHGQGEVWVRGPSVFQGYLNDAELTRRTVTADGWLRTGDIGQWTPRGQLQIIDRRKNLVKLAHGEYVALEALEAAYSNSQYVANICVCADARMPRPCAVVNVDAAHLERWARDAGIAYVSPADLPTSHAFVQLVLCDLAEAARLNGLPRQEVLADICIDPVLWTPENGMLTAASKLRRADILRRNHSHVQEMYSRCGLL</sequence>
<reference evidence="7" key="1">
    <citation type="submission" date="2022-07" db="EMBL/GenBank/DDBJ databases">
        <title>Phylogenomic reconstructions and comparative analyses of Kickxellomycotina fungi.</title>
        <authorList>
            <person name="Reynolds N.K."/>
            <person name="Stajich J.E."/>
            <person name="Barry K."/>
            <person name="Grigoriev I.V."/>
            <person name="Crous P."/>
            <person name="Smith M.E."/>
        </authorList>
    </citation>
    <scope>NUCLEOTIDE SEQUENCE</scope>
    <source>
        <strain evidence="7">NBRC 32514</strain>
    </source>
</reference>
<dbReference type="Gene3D" id="3.40.50.12780">
    <property type="entry name" value="N-terminal domain of ligase-like"/>
    <property type="match status" value="1"/>
</dbReference>
<dbReference type="PROSITE" id="PS00455">
    <property type="entry name" value="AMP_BINDING"/>
    <property type="match status" value="1"/>
</dbReference>
<dbReference type="AlphaFoldDB" id="A0A9W8CRG1"/>
<dbReference type="EMBL" id="JANBOJ010000198">
    <property type="protein sequence ID" value="KAJ1721093.1"/>
    <property type="molecule type" value="Genomic_DNA"/>
</dbReference>
<keyword evidence="4" id="KW-0067">ATP-binding</keyword>
<comment type="similarity">
    <text evidence="1">Belongs to the ATP-dependent AMP-binding enzyme family.</text>
</comment>
<name>A0A9W8CRG1_9FUNG</name>
<keyword evidence="3" id="KW-0547">Nucleotide-binding</keyword>
<accession>A0A9W8CRG1</accession>
<dbReference type="EC" id="6.2.1.3" evidence="7"/>
<protein>
    <submittedName>
        <fullName evidence="7">Long-chain fatty acid-CoA ligase</fullName>
        <ecNumber evidence="7">6.2.1.3</ecNumber>
    </submittedName>
</protein>
<gene>
    <name evidence="7" type="primary">FAA4_2</name>
    <name evidence="7" type="ORF">LPJ53_004342</name>
</gene>
<dbReference type="GO" id="GO:0035336">
    <property type="term" value="P:long-chain fatty-acyl-CoA metabolic process"/>
    <property type="evidence" value="ECO:0007669"/>
    <property type="project" value="TreeGrafter"/>
</dbReference>
<evidence type="ECO:0000313" key="7">
    <source>
        <dbReference type="EMBL" id="KAJ1721093.1"/>
    </source>
</evidence>
<dbReference type="PANTHER" id="PTHR43272:SF83">
    <property type="entry name" value="ACYL-COA SYNTHETASE LONG-CHAIN, ISOFORM J"/>
    <property type="match status" value="1"/>
</dbReference>
<keyword evidence="8" id="KW-1185">Reference proteome</keyword>
<feature type="domain" description="AMP-dependent synthetase/ligase" evidence="6">
    <location>
        <begin position="83"/>
        <end position="496"/>
    </location>
</feature>
<dbReference type="Proteomes" id="UP001149813">
    <property type="component" value="Unassembled WGS sequence"/>
</dbReference>
<evidence type="ECO:0000313" key="8">
    <source>
        <dbReference type="Proteomes" id="UP001149813"/>
    </source>
</evidence>
<dbReference type="GO" id="GO:0005783">
    <property type="term" value="C:endoplasmic reticulum"/>
    <property type="evidence" value="ECO:0007669"/>
    <property type="project" value="TreeGrafter"/>
</dbReference>
<evidence type="ECO:0000256" key="5">
    <source>
        <dbReference type="ARBA" id="ARBA00036813"/>
    </source>
</evidence>
<evidence type="ECO:0000256" key="1">
    <source>
        <dbReference type="ARBA" id="ARBA00006432"/>
    </source>
</evidence>
<evidence type="ECO:0000256" key="3">
    <source>
        <dbReference type="ARBA" id="ARBA00022741"/>
    </source>
</evidence>
<dbReference type="GO" id="GO:0005811">
    <property type="term" value="C:lipid droplet"/>
    <property type="evidence" value="ECO:0007669"/>
    <property type="project" value="TreeGrafter"/>
</dbReference>
<comment type="catalytic activity">
    <reaction evidence="5">
        <text>a long-chain fatty acid + ATP + CoA = a long-chain fatty acyl-CoA + AMP + diphosphate</text>
        <dbReference type="Rhea" id="RHEA:15421"/>
        <dbReference type="ChEBI" id="CHEBI:30616"/>
        <dbReference type="ChEBI" id="CHEBI:33019"/>
        <dbReference type="ChEBI" id="CHEBI:57287"/>
        <dbReference type="ChEBI" id="CHEBI:57560"/>
        <dbReference type="ChEBI" id="CHEBI:83139"/>
        <dbReference type="ChEBI" id="CHEBI:456215"/>
        <dbReference type="EC" id="6.2.1.3"/>
    </reaction>
</comment>
<dbReference type="InterPro" id="IPR042099">
    <property type="entry name" value="ANL_N_sf"/>
</dbReference>
<comment type="caution">
    <text evidence="7">The sequence shown here is derived from an EMBL/GenBank/DDBJ whole genome shotgun (WGS) entry which is preliminary data.</text>
</comment>
<dbReference type="PANTHER" id="PTHR43272">
    <property type="entry name" value="LONG-CHAIN-FATTY-ACID--COA LIGASE"/>
    <property type="match status" value="1"/>
</dbReference>